<gene>
    <name evidence="1" type="ORF">BDY19DRAFT_190628</name>
</gene>
<dbReference type="EMBL" id="MU274914">
    <property type="protein sequence ID" value="KAI0088301.1"/>
    <property type="molecule type" value="Genomic_DNA"/>
</dbReference>
<reference evidence="1" key="1">
    <citation type="journal article" date="2021" name="Environ. Microbiol.">
        <title>Gene family expansions and transcriptome signatures uncover fungal adaptations to wood decay.</title>
        <authorList>
            <person name="Hage H."/>
            <person name="Miyauchi S."/>
            <person name="Viragh M."/>
            <person name="Drula E."/>
            <person name="Min B."/>
            <person name="Chaduli D."/>
            <person name="Navarro D."/>
            <person name="Favel A."/>
            <person name="Norest M."/>
            <person name="Lesage-Meessen L."/>
            <person name="Balint B."/>
            <person name="Merenyi Z."/>
            <person name="de Eugenio L."/>
            <person name="Morin E."/>
            <person name="Martinez A.T."/>
            <person name="Baldrian P."/>
            <person name="Stursova M."/>
            <person name="Martinez M.J."/>
            <person name="Novotny C."/>
            <person name="Magnuson J.K."/>
            <person name="Spatafora J.W."/>
            <person name="Maurice S."/>
            <person name="Pangilinan J."/>
            <person name="Andreopoulos W."/>
            <person name="LaButti K."/>
            <person name="Hundley H."/>
            <person name="Na H."/>
            <person name="Kuo A."/>
            <person name="Barry K."/>
            <person name="Lipzen A."/>
            <person name="Henrissat B."/>
            <person name="Riley R."/>
            <person name="Ahrendt S."/>
            <person name="Nagy L.G."/>
            <person name="Grigoriev I.V."/>
            <person name="Martin F."/>
            <person name="Rosso M.N."/>
        </authorList>
    </citation>
    <scope>NUCLEOTIDE SEQUENCE</scope>
    <source>
        <strain evidence="1">CBS 384.51</strain>
    </source>
</reference>
<dbReference type="Proteomes" id="UP001055072">
    <property type="component" value="Unassembled WGS sequence"/>
</dbReference>
<name>A0ACB8U272_9APHY</name>
<comment type="caution">
    <text evidence="1">The sequence shown here is derived from an EMBL/GenBank/DDBJ whole genome shotgun (WGS) entry which is preliminary data.</text>
</comment>
<evidence type="ECO:0000313" key="2">
    <source>
        <dbReference type="Proteomes" id="UP001055072"/>
    </source>
</evidence>
<sequence>MQVLVDGAAQDIKNCGNACDVWMKKKILLKVLVGPAWEGKLAAFTSGFAARRMEFEFALQIHTASAVDAIQSVTQSMNERLAYMSQQFTIAFSQMRSPEELRLAEIIKSKGGIEAVQGNEAVLRELWKAESSASHGKVVQGSDGVKDQRIGEKDQRAGEKGIQRSEQKFSDFKVELREDWDTALQTNLQAFEGKFKLYHDQMEANLQRYMHEESDRVIQEVTKGPHNLIRDPELRVIWQEMHWRRNVKARLFVMTLRDHFAEKAQPEFSSGTVEKPDSSTIAEMSEDSWAHHYVDIKYLQPIMDAVDDDGSGHVTITELNRFTEELPTSLGWRYEDSVYSVIFSTEHNSSLTVWLAYWAIGWQISATKYREEILQTFARMFAMRDRILPENRSRVEYYLRYTWFTASQLAKSLCPSPVNIPEEAAEKFNEYVQYEENRLRKNLNAIKYDIDALETVYGVMGPGRIEKHVLTLLALMLRRDLELFELAAKSRLNDEELWDAADSFIWVYDVVQARYQDLLVQFGQQRLDVDKSMKTIACEIFDYFHDSSSLEKMSTVLQTTEQEPNSDELPSAQLADMSPNNYAILTDCPYECEGYEAEPEVLTQVDLDAPDLVKAFLGQWSGFIHDHKGLVDKSMVSFFAHAAVDKDHHIEGSSRSGDLPFTFTASATQDGNARKIKVVICYAQQVEDRHFSGVLHEDGSIIGSQGDSEDESTHDNLFIWMRTSPDLMGLRPLPPYLVPSGDSNESMIPNKARAMFDYAIRAVILQNRKSSWAWSYFRERRDTRRRFMEFLTKCEVDDNAYESEPKELDAILRSVTNIDRRFYDSYWKYDWNQVTHHTATCDSCRTSCEGSRYICLDCIDNATEEADCGNSVDFCSLSCSQNTVYPNPTAVKAEHLGEHDILHTRTFVHTRDIPQMYGRAKQAVAYMRDTITAGSQNDSQDESKDTFQITSPDFSKASFPSVKQNAQCGICDKAVSLPHWICAHCLAQDETKPLIICDICEEHTLLKCLTCARPFEQNRRFYGFDSRDTFQCATCVAKRVPSVPIGDAPHTYLHHLVRCSVKKPQAEELTTDERVVTVDLKVDSLEKKILKLEEFLGRIEKLLCASVAGNNAT</sequence>
<protein>
    <submittedName>
        <fullName evidence="1">Uncharacterized protein</fullName>
    </submittedName>
</protein>
<keyword evidence="2" id="KW-1185">Reference proteome</keyword>
<organism evidence="1 2">
    <name type="scientific">Irpex rosettiformis</name>
    <dbReference type="NCBI Taxonomy" id="378272"/>
    <lineage>
        <taxon>Eukaryota</taxon>
        <taxon>Fungi</taxon>
        <taxon>Dikarya</taxon>
        <taxon>Basidiomycota</taxon>
        <taxon>Agaricomycotina</taxon>
        <taxon>Agaricomycetes</taxon>
        <taxon>Polyporales</taxon>
        <taxon>Irpicaceae</taxon>
        <taxon>Irpex</taxon>
    </lineage>
</organism>
<evidence type="ECO:0000313" key="1">
    <source>
        <dbReference type="EMBL" id="KAI0088301.1"/>
    </source>
</evidence>
<proteinExistence type="predicted"/>
<accession>A0ACB8U272</accession>